<protein>
    <recommendedName>
        <fullName evidence="1">Reverse transcriptase Ty1/copia-type domain-containing protein</fullName>
    </recommendedName>
</protein>
<reference evidence="2" key="2">
    <citation type="submission" date="2015-06" db="UniProtKB">
        <authorList>
            <consortium name="EnsemblProtists"/>
        </authorList>
    </citation>
    <scope>IDENTIFICATION</scope>
    <source>
        <strain evidence="2">Pr102</strain>
    </source>
</reference>
<name>H3G5Q9_PHYRM</name>
<feature type="domain" description="Reverse transcriptase Ty1/copia-type" evidence="1">
    <location>
        <begin position="2"/>
        <end position="66"/>
    </location>
</feature>
<evidence type="ECO:0000259" key="1">
    <source>
        <dbReference type="Pfam" id="PF07727"/>
    </source>
</evidence>
<dbReference type="Proteomes" id="UP000005238">
    <property type="component" value="Unassembled WGS sequence"/>
</dbReference>
<dbReference type="AlphaFoldDB" id="H3G5Q9"/>
<dbReference type="EnsemblProtists" id="Phyra42838">
    <property type="protein sequence ID" value="Phyra42838"/>
    <property type="gene ID" value="Phyra42838"/>
</dbReference>
<sequence>EVPEGAKTINTMWVYALKSDHQGYVIRFKARIVALGNHQRPGIDFLETFSPVARMSSFRVLLALAA</sequence>
<reference evidence="3" key="1">
    <citation type="journal article" date="2006" name="Science">
        <title>Phytophthora genome sequences uncover evolutionary origins and mechanisms of pathogenesis.</title>
        <authorList>
            <person name="Tyler B.M."/>
            <person name="Tripathy S."/>
            <person name="Zhang X."/>
            <person name="Dehal P."/>
            <person name="Jiang R.H."/>
            <person name="Aerts A."/>
            <person name="Arredondo F.D."/>
            <person name="Baxter L."/>
            <person name="Bensasson D."/>
            <person name="Beynon J.L."/>
            <person name="Chapman J."/>
            <person name="Damasceno C.M."/>
            <person name="Dorrance A.E."/>
            <person name="Dou D."/>
            <person name="Dickerman A.W."/>
            <person name="Dubchak I.L."/>
            <person name="Garbelotto M."/>
            <person name="Gijzen M."/>
            <person name="Gordon S.G."/>
            <person name="Govers F."/>
            <person name="Grunwald N.J."/>
            <person name="Huang W."/>
            <person name="Ivors K.L."/>
            <person name="Jones R.W."/>
            <person name="Kamoun S."/>
            <person name="Krampis K."/>
            <person name="Lamour K.H."/>
            <person name="Lee M.K."/>
            <person name="McDonald W.H."/>
            <person name="Medina M."/>
            <person name="Meijer H.J."/>
            <person name="Nordberg E.K."/>
            <person name="Maclean D.J."/>
            <person name="Ospina-Giraldo M.D."/>
            <person name="Morris P.F."/>
            <person name="Phuntumart V."/>
            <person name="Putnam N.H."/>
            <person name="Rash S."/>
            <person name="Rose J.K."/>
            <person name="Sakihama Y."/>
            <person name="Salamov A.A."/>
            <person name="Savidor A."/>
            <person name="Scheuring C.F."/>
            <person name="Smith B.M."/>
            <person name="Sobral B.W."/>
            <person name="Terry A."/>
            <person name="Torto-Alalibo T.A."/>
            <person name="Win J."/>
            <person name="Xu Z."/>
            <person name="Zhang H."/>
            <person name="Grigoriev I.V."/>
            <person name="Rokhsar D.S."/>
            <person name="Boore J.L."/>
        </authorList>
    </citation>
    <scope>NUCLEOTIDE SEQUENCE [LARGE SCALE GENOMIC DNA]</scope>
    <source>
        <strain evidence="3">Pr102</strain>
    </source>
</reference>
<evidence type="ECO:0000313" key="3">
    <source>
        <dbReference type="Proteomes" id="UP000005238"/>
    </source>
</evidence>
<dbReference type="Pfam" id="PF07727">
    <property type="entry name" value="RVT_2"/>
    <property type="match status" value="1"/>
</dbReference>
<accession>H3G5Q9</accession>
<proteinExistence type="predicted"/>
<dbReference type="HOGENOM" id="CLU_001650_17_5_1"/>
<dbReference type="EMBL" id="DS566014">
    <property type="status" value="NOT_ANNOTATED_CDS"/>
    <property type="molecule type" value="Genomic_DNA"/>
</dbReference>
<organism evidence="2 3">
    <name type="scientific">Phytophthora ramorum</name>
    <name type="common">Sudden oak death agent</name>
    <dbReference type="NCBI Taxonomy" id="164328"/>
    <lineage>
        <taxon>Eukaryota</taxon>
        <taxon>Sar</taxon>
        <taxon>Stramenopiles</taxon>
        <taxon>Oomycota</taxon>
        <taxon>Peronosporomycetes</taxon>
        <taxon>Peronosporales</taxon>
        <taxon>Peronosporaceae</taxon>
        <taxon>Phytophthora</taxon>
    </lineage>
</organism>
<evidence type="ECO:0000313" key="2">
    <source>
        <dbReference type="EnsemblProtists" id="Phyra42838"/>
    </source>
</evidence>
<dbReference type="InParanoid" id="H3G5Q9"/>
<dbReference type="InterPro" id="IPR013103">
    <property type="entry name" value="RVT_2"/>
</dbReference>
<dbReference type="STRING" id="164328.H3G5Q9"/>
<dbReference type="eggNOG" id="KOG0017">
    <property type="taxonomic scope" value="Eukaryota"/>
</dbReference>
<keyword evidence="3" id="KW-1185">Reference proteome</keyword>